<dbReference type="OrthoDB" id="9784724at2"/>
<proteinExistence type="predicted"/>
<dbReference type="RefSeq" id="WP_154072007.1">
    <property type="nucleotide sequence ID" value="NZ_LT670817.1"/>
</dbReference>
<accession>A0A1M5IDJ0</accession>
<protein>
    <submittedName>
        <fullName evidence="2">Uncharacterized protein</fullName>
    </submittedName>
</protein>
<dbReference type="EMBL" id="LT670817">
    <property type="protein sequence ID" value="SHG26376.1"/>
    <property type="molecule type" value="Genomic_DNA"/>
</dbReference>
<reference evidence="2 3" key="1">
    <citation type="submission" date="2016-11" db="EMBL/GenBank/DDBJ databases">
        <authorList>
            <person name="Jaros S."/>
            <person name="Januszkiewicz K."/>
            <person name="Wedrychowicz H."/>
        </authorList>
    </citation>
    <scope>NUCLEOTIDE SEQUENCE [LARGE SCALE GENOMIC DNA]</scope>
    <source>
        <strain evidence="2 3">GAS138</strain>
    </source>
</reference>
<evidence type="ECO:0000313" key="2">
    <source>
        <dbReference type="EMBL" id="SHG26376.1"/>
    </source>
</evidence>
<dbReference type="AlphaFoldDB" id="A0A1M5IDJ0"/>
<evidence type="ECO:0000256" key="1">
    <source>
        <dbReference type="SAM" id="MobiDB-lite"/>
    </source>
</evidence>
<feature type="region of interest" description="Disordered" evidence="1">
    <location>
        <begin position="63"/>
        <end position="84"/>
    </location>
</feature>
<evidence type="ECO:0000313" key="3">
    <source>
        <dbReference type="Proteomes" id="UP000189796"/>
    </source>
</evidence>
<organism evidence="2 3">
    <name type="scientific">Bradyrhizobium erythrophlei</name>
    <dbReference type="NCBI Taxonomy" id="1437360"/>
    <lineage>
        <taxon>Bacteria</taxon>
        <taxon>Pseudomonadati</taxon>
        <taxon>Pseudomonadota</taxon>
        <taxon>Alphaproteobacteria</taxon>
        <taxon>Hyphomicrobiales</taxon>
        <taxon>Nitrobacteraceae</taxon>
        <taxon>Bradyrhizobium</taxon>
    </lineage>
</organism>
<name>A0A1M5IDJ0_9BRAD</name>
<sequence length="115" mass="12568">MEDLQNMREYLALGDISAVEHHITEALDAFQINLDRESAAYPKLGIEVLRAYVRALQDIERRNAGEPVSTPPLPTAPSTAASGKGLCVQEDHSVALGQRKISASDPASTWWPGER</sequence>
<gene>
    <name evidence="2" type="ORF">SAMN05443248_0934</name>
</gene>
<dbReference type="Proteomes" id="UP000189796">
    <property type="component" value="Chromosome I"/>
</dbReference>